<dbReference type="GO" id="GO:0005886">
    <property type="term" value="C:plasma membrane"/>
    <property type="evidence" value="ECO:0007669"/>
    <property type="project" value="UniProtKB-SubCell"/>
</dbReference>
<dbReference type="Pfam" id="PF01899">
    <property type="entry name" value="MNHE"/>
    <property type="match status" value="1"/>
</dbReference>
<dbReference type="EMBL" id="SLZR01000001">
    <property type="protein sequence ID" value="TCS44089.1"/>
    <property type="molecule type" value="Genomic_DNA"/>
</dbReference>
<dbReference type="OrthoDB" id="9807187at2"/>
<evidence type="ECO:0000313" key="9">
    <source>
        <dbReference type="Proteomes" id="UP000295793"/>
    </source>
</evidence>
<evidence type="ECO:0000256" key="5">
    <source>
        <dbReference type="ARBA" id="ARBA00022989"/>
    </source>
</evidence>
<evidence type="ECO:0000256" key="3">
    <source>
        <dbReference type="ARBA" id="ARBA00022475"/>
    </source>
</evidence>
<keyword evidence="6 7" id="KW-0472">Membrane</keyword>
<comment type="caution">
    <text evidence="8">The sequence shown here is derived from an EMBL/GenBank/DDBJ whole genome shotgun (WGS) entry which is preliminary data.</text>
</comment>
<dbReference type="AlphaFoldDB" id="A0A4R3IBT6"/>
<comment type="similarity">
    <text evidence="2">Belongs to the CPA3 antiporters (TC 2.A.63) subunit E family.</text>
</comment>
<dbReference type="RefSeq" id="WP_132699399.1">
    <property type="nucleotide sequence ID" value="NZ_SLZR01000001.1"/>
</dbReference>
<dbReference type="NCBIfam" id="NF006518">
    <property type="entry name" value="PRK08965.1-2"/>
    <property type="match status" value="1"/>
</dbReference>
<name>A0A4R3IBT6_9GAMM</name>
<sequence length="167" mass="18701">MKRIKENAIVPSPFTFLLLFIVWLLLTNSYGLGNLLLALFLSIALPWLVRDIRSNTLRVAKPLKTPGYILMLLWDIIVSNVIVAQQVLGAKENLRPGFVAVPLDMREPLPITLLASTISLTPGTVSTEVSEDYSTLYVHALNVPDEQALIQQIKQRYETPLKEIFGC</sequence>
<keyword evidence="4 7" id="KW-0812">Transmembrane</keyword>
<dbReference type="PANTHER" id="PTHR34584:SF1">
    <property type="entry name" value="NA(+)_H(+) ANTIPORTER SUBUNIT E1"/>
    <property type="match status" value="1"/>
</dbReference>
<keyword evidence="5 7" id="KW-1133">Transmembrane helix</keyword>
<evidence type="ECO:0000256" key="2">
    <source>
        <dbReference type="ARBA" id="ARBA00006228"/>
    </source>
</evidence>
<dbReference type="Proteomes" id="UP000295793">
    <property type="component" value="Unassembled WGS sequence"/>
</dbReference>
<feature type="transmembrane region" description="Helical" evidence="7">
    <location>
        <begin position="7"/>
        <end position="26"/>
    </location>
</feature>
<evidence type="ECO:0000256" key="4">
    <source>
        <dbReference type="ARBA" id="ARBA00022692"/>
    </source>
</evidence>
<evidence type="ECO:0000256" key="7">
    <source>
        <dbReference type="SAM" id="Phobius"/>
    </source>
</evidence>
<evidence type="ECO:0000256" key="6">
    <source>
        <dbReference type="ARBA" id="ARBA00023136"/>
    </source>
</evidence>
<reference evidence="8 9" key="1">
    <citation type="submission" date="2019-03" db="EMBL/GenBank/DDBJ databases">
        <title>Genomic Encyclopedia of Archaeal and Bacterial Type Strains, Phase II (KMG-II): from individual species to whole genera.</title>
        <authorList>
            <person name="Goeker M."/>
        </authorList>
    </citation>
    <scope>NUCLEOTIDE SEQUENCE [LARGE SCALE GENOMIC DNA]</scope>
    <source>
        <strain evidence="8 9">DSM 15388</strain>
    </source>
</reference>
<accession>A0A4R3IBT6</accession>
<feature type="transmembrane region" description="Helical" evidence="7">
    <location>
        <begin position="69"/>
        <end position="88"/>
    </location>
</feature>
<dbReference type="PANTHER" id="PTHR34584">
    <property type="entry name" value="NA(+)/H(+) ANTIPORTER SUBUNIT E1"/>
    <property type="match status" value="1"/>
</dbReference>
<comment type="subcellular location">
    <subcellularLocation>
        <location evidence="1">Cell membrane</location>
        <topology evidence="1">Multi-pass membrane protein</topology>
    </subcellularLocation>
</comment>
<proteinExistence type="inferred from homology"/>
<evidence type="ECO:0000256" key="1">
    <source>
        <dbReference type="ARBA" id="ARBA00004651"/>
    </source>
</evidence>
<gene>
    <name evidence="8" type="ORF">BCF53_101432</name>
</gene>
<feature type="transmembrane region" description="Helical" evidence="7">
    <location>
        <begin position="32"/>
        <end position="49"/>
    </location>
</feature>
<keyword evidence="9" id="KW-1185">Reference proteome</keyword>
<dbReference type="InterPro" id="IPR002758">
    <property type="entry name" value="Cation_antiport_E"/>
</dbReference>
<dbReference type="PIRSF" id="PIRSF019239">
    <property type="entry name" value="MrpE"/>
    <property type="match status" value="1"/>
</dbReference>
<keyword evidence="3" id="KW-1003">Cell membrane</keyword>
<evidence type="ECO:0000313" key="8">
    <source>
        <dbReference type="EMBL" id="TCS44089.1"/>
    </source>
</evidence>
<organism evidence="8 9">
    <name type="scientific">Reinekea marinisedimentorum</name>
    <dbReference type="NCBI Taxonomy" id="230495"/>
    <lineage>
        <taxon>Bacteria</taxon>
        <taxon>Pseudomonadati</taxon>
        <taxon>Pseudomonadota</taxon>
        <taxon>Gammaproteobacteria</taxon>
        <taxon>Oceanospirillales</taxon>
        <taxon>Saccharospirillaceae</taxon>
        <taxon>Reinekea</taxon>
    </lineage>
</organism>
<protein>
    <submittedName>
        <fullName evidence="8">Multicomponent K+:H+ antiporter subunit E</fullName>
    </submittedName>
</protein>
<dbReference type="GO" id="GO:0008324">
    <property type="term" value="F:monoatomic cation transmembrane transporter activity"/>
    <property type="evidence" value="ECO:0007669"/>
    <property type="project" value="InterPro"/>
</dbReference>